<feature type="transmembrane region" description="Helical" evidence="2">
    <location>
        <begin position="591"/>
        <end position="620"/>
    </location>
</feature>
<protein>
    <submittedName>
        <fullName evidence="3">Uncharacterized protein</fullName>
    </submittedName>
</protein>
<feature type="transmembrane region" description="Helical" evidence="2">
    <location>
        <begin position="640"/>
        <end position="658"/>
    </location>
</feature>
<gene>
    <name evidence="3" type="primary">PmlGA01_140039700</name>
    <name evidence="3" type="ORF">PMLGA01_140039700</name>
</gene>
<accession>A0A1C3L2U3</accession>
<evidence type="ECO:0000256" key="2">
    <source>
        <dbReference type="SAM" id="Phobius"/>
    </source>
</evidence>
<name>A0A1C3L2U3_PLAMA</name>
<feature type="compositionally biased region" description="Basic and acidic residues" evidence="1">
    <location>
        <begin position="366"/>
        <end position="379"/>
    </location>
</feature>
<feature type="transmembrane region" description="Helical" evidence="2">
    <location>
        <begin position="75"/>
        <end position="96"/>
    </location>
</feature>
<feature type="transmembrane region" description="Helical" evidence="2">
    <location>
        <begin position="134"/>
        <end position="151"/>
    </location>
</feature>
<sequence length="880" mass="103935">MIEDTIDFIFTVILDAEIYICIFVLLTYLTTKKINKLIKSDIFQNDKLLNRLSKHFYLVDVKAYFSPFKYMFKSIIYHIYYFVTVLFLIYLFRLYVSSKKLIQNHALSFFNVINGDSLTSDDIDLFSSDEETSSSLIVAFLFGVFTSYIFYKNISRIFRGKEKNISIHKHNLLIYFFELAKYNFREYIKTKPKNKKGTRFRFNVDTDVNPHEAAINNNVKAKQRESGKKNDNNTNVIVVKPRRNPLFDMFRIVYFHNHVLNNEKLLYNNHLNSTVEDEKKNEKSRNSLLFILLKILWTILLNISNENSNKKTSVQQNNNSKDTQVNSKQMGKSADEMTLTADQAKFEQLEESKEDMKQNNNNVNAKKMEKREESVEQNKDNVIVEQVEKREVNVEQNNDNENTEQQEKREESVEQNKDNVIVEQVEKREVNVEQNNDNENTEQQEKNEENLKQNNDNTNDEQMEKIEGSKQQSKEEKGVKATEQKSNDDNILVSENLDELIKEMIMKGRKLIGENKEEVKNAKNENSKKNVKSDKQDNNIIKLCDFNIKTYEVYTCKSRFEFKSIIEVLMLHVPIYFFFKNKLYVKTFFTLAMYLLNLMVWNFITFVSMIKPNLFVYYYVFNEHISQILSESISENEKNLILHFFYGFFCASIIYLKYHFNMEFKLIKMDDMNHFRALINKCLNETHKLKLKKIIKNYEYLKIFPLVLDQKNKRIYIEQSLLRSSEELEQVYKKRKLKNTKMYLQNIKHIVKYCDEDTANELIRTLRFVLLNELPRKVALNLSFRLCNEIYDKMKINNNLIPQSTSEHPSDCMCASLKNSIMHNLMKCAKDIKSNESASKNSNECANGYTNDYASGNTNECASVNTTEENAKIMDQTKTE</sequence>
<keyword evidence="2" id="KW-0472">Membrane</keyword>
<feature type="compositionally biased region" description="Polar residues" evidence="1">
    <location>
        <begin position="309"/>
        <end position="330"/>
    </location>
</feature>
<dbReference type="Proteomes" id="UP000219799">
    <property type="component" value="Chromosome 14"/>
</dbReference>
<organism evidence="3 4">
    <name type="scientific">Plasmodium malariae</name>
    <dbReference type="NCBI Taxonomy" id="5858"/>
    <lineage>
        <taxon>Eukaryota</taxon>
        <taxon>Sar</taxon>
        <taxon>Alveolata</taxon>
        <taxon>Apicomplexa</taxon>
        <taxon>Aconoidasida</taxon>
        <taxon>Haemosporida</taxon>
        <taxon>Plasmodiidae</taxon>
        <taxon>Plasmodium</taxon>
        <taxon>Plasmodium (Plasmodium)</taxon>
    </lineage>
</organism>
<evidence type="ECO:0000313" key="4">
    <source>
        <dbReference type="Proteomes" id="UP000219799"/>
    </source>
</evidence>
<keyword evidence="2" id="KW-1133">Transmembrane helix</keyword>
<feature type="region of interest" description="Disordered" evidence="1">
    <location>
        <begin position="309"/>
        <end position="335"/>
    </location>
</feature>
<dbReference type="AlphaFoldDB" id="A0A1C3L2U3"/>
<keyword evidence="2" id="KW-0812">Transmembrane</keyword>
<dbReference type="PANTHER" id="PTHR48147:SF3">
    <property type="entry name" value="MYELIN TRANSCRIPTION FACTOR 1-LIKE PROTEIN"/>
    <property type="match status" value="1"/>
</dbReference>
<evidence type="ECO:0000256" key="1">
    <source>
        <dbReference type="SAM" id="MobiDB-lite"/>
    </source>
</evidence>
<feature type="region of interest" description="Disordered" evidence="1">
    <location>
        <begin position="349"/>
        <end position="487"/>
    </location>
</feature>
<feature type="compositionally biased region" description="Basic and acidic residues" evidence="1">
    <location>
        <begin position="462"/>
        <end position="487"/>
    </location>
</feature>
<feature type="transmembrane region" description="Helical" evidence="2">
    <location>
        <begin position="6"/>
        <end position="29"/>
    </location>
</feature>
<evidence type="ECO:0000313" key="3">
    <source>
        <dbReference type="EMBL" id="SBT80898.1"/>
    </source>
</evidence>
<feature type="compositionally biased region" description="Basic and acidic residues" evidence="1">
    <location>
        <begin position="405"/>
        <end position="417"/>
    </location>
</feature>
<dbReference type="PANTHER" id="PTHR48147">
    <property type="entry name" value="PROTEIN CBG23787"/>
    <property type="match status" value="1"/>
</dbReference>
<dbReference type="EMBL" id="LT594502">
    <property type="protein sequence ID" value="SBT80898.1"/>
    <property type="molecule type" value="Genomic_DNA"/>
</dbReference>
<dbReference type="VEuPathDB" id="PlasmoDB:PmUG01_14056200"/>
<proteinExistence type="predicted"/>
<reference evidence="3 4" key="1">
    <citation type="submission" date="2016-06" db="EMBL/GenBank/DDBJ databases">
        <authorList>
            <consortium name="Pathogen Informatics"/>
        </authorList>
    </citation>
    <scope>NUCLEOTIDE SEQUENCE [LARGE SCALE GENOMIC DNA]</scope>
    <source>
        <strain evidence="3">PmlGA01</strain>
    </source>
</reference>